<proteinExistence type="predicted"/>
<comment type="caution">
    <text evidence="3">The sequence shown here is derived from an EMBL/GenBank/DDBJ whole genome shotgun (WGS) entry which is preliminary data.</text>
</comment>
<dbReference type="EMBL" id="CAJNNV010025982">
    <property type="protein sequence ID" value="CAE8616852.1"/>
    <property type="molecule type" value="Genomic_DNA"/>
</dbReference>
<evidence type="ECO:0000256" key="2">
    <source>
        <dbReference type="SAM" id="SignalP"/>
    </source>
</evidence>
<feature type="region of interest" description="Disordered" evidence="1">
    <location>
        <begin position="233"/>
        <end position="256"/>
    </location>
</feature>
<evidence type="ECO:0000256" key="1">
    <source>
        <dbReference type="SAM" id="MobiDB-lite"/>
    </source>
</evidence>
<gene>
    <name evidence="3" type="ORF">PGLA1383_LOCUS34522</name>
</gene>
<keyword evidence="2" id="KW-0732">Signal</keyword>
<feature type="compositionally biased region" description="Low complexity" evidence="1">
    <location>
        <begin position="416"/>
        <end position="430"/>
    </location>
</feature>
<name>A0A813FXB3_POLGL</name>
<protein>
    <submittedName>
        <fullName evidence="3">Uncharacterized protein</fullName>
    </submittedName>
</protein>
<keyword evidence="4" id="KW-1185">Reference proteome</keyword>
<evidence type="ECO:0000313" key="3">
    <source>
        <dbReference type="EMBL" id="CAE8616852.1"/>
    </source>
</evidence>
<sequence>MLLVTSAFHFFVTCACNSRWATAGGDAFSCQPNACHPASRLPLPLDVGFAVVQLVENVDEVPRLELRVDAVEAGEISEAGISALLEFLDFALALPLLQLEASSKEGFQLTYNSASLGAAQLDFVRRLVCWCCEPVRQATWQRCKRWKIVVAEDYGLNQVGKLLLYSAFCLYPPPCPTYLLTDAAAPLSVCEGEGPFAPNPDVVFFAPNPETLAIARLQCDLASEVACRKRSGSDAEKLPDEATGVVPSASAEGDGRDLRREVAPKKVWEGKLPDSIEVGFAEVHQGLSRAGVGFLKILGREGDLTDAGLRQMMDFMDAFVDSENSAKGDARGGVGRGASTPEEVGRAEHLVQGGDQRGAEVLALQGHPHHLLLPLPTCVSDLSLDRPRRKRGVGRGLQALSESPAVRGFPASFSVQQEQQQQEQQQQQQE</sequence>
<organism evidence="3 4">
    <name type="scientific">Polarella glacialis</name>
    <name type="common">Dinoflagellate</name>
    <dbReference type="NCBI Taxonomy" id="89957"/>
    <lineage>
        <taxon>Eukaryota</taxon>
        <taxon>Sar</taxon>
        <taxon>Alveolata</taxon>
        <taxon>Dinophyceae</taxon>
        <taxon>Suessiales</taxon>
        <taxon>Suessiaceae</taxon>
        <taxon>Polarella</taxon>
    </lineage>
</organism>
<reference evidence="3" key="1">
    <citation type="submission" date="2021-02" db="EMBL/GenBank/DDBJ databases">
        <authorList>
            <person name="Dougan E. K."/>
            <person name="Rhodes N."/>
            <person name="Thang M."/>
            <person name="Chan C."/>
        </authorList>
    </citation>
    <scope>NUCLEOTIDE SEQUENCE</scope>
</reference>
<feature type="region of interest" description="Disordered" evidence="1">
    <location>
        <begin position="324"/>
        <end position="344"/>
    </location>
</feature>
<feature type="signal peptide" evidence="2">
    <location>
        <begin position="1"/>
        <end position="23"/>
    </location>
</feature>
<dbReference type="Proteomes" id="UP000654075">
    <property type="component" value="Unassembled WGS sequence"/>
</dbReference>
<feature type="chain" id="PRO_5032382689" evidence="2">
    <location>
        <begin position="24"/>
        <end position="430"/>
    </location>
</feature>
<dbReference type="AlphaFoldDB" id="A0A813FXB3"/>
<evidence type="ECO:0000313" key="4">
    <source>
        <dbReference type="Proteomes" id="UP000654075"/>
    </source>
</evidence>
<feature type="region of interest" description="Disordered" evidence="1">
    <location>
        <begin position="388"/>
        <end position="430"/>
    </location>
</feature>
<accession>A0A813FXB3</accession>